<evidence type="ECO:0000256" key="2">
    <source>
        <dbReference type="SAM" id="Phobius"/>
    </source>
</evidence>
<feature type="compositionally biased region" description="Low complexity" evidence="1">
    <location>
        <begin position="169"/>
        <end position="183"/>
    </location>
</feature>
<accession>A0ABV0ILC5</accession>
<evidence type="ECO:0000256" key="1">
    <source>
        <dbReference type="SAM" id="MobiDB-lite"/>
    </source>
</evidence>
<feature type="compositionally biased region" description="Polar residues" evidence="1">
    <location>
        <begin position="145"/>
        <end position="157"/>
    </location>
</feature>
<reference evidence="3 4" key="1">
    <citation type="submission" date="2024-05" db="EMBL/GenBank/DDBJ databases">
        <authorList>
            <person name="Yi C."/>
        </authorList>
    </citation>
    <scope>NUCLEOTIDE SEQUENCE [LARGE SCALE GENOMIC DNA]</scope>
    <source>
        <strain evidence="3 4">XS13</strain>
    </source>
</reference>
<feature type="transmembrane region" description="Helical" evidence="2">
    <location>
        <begin position="253"/>
        <end position="279"/>
    </location>
</feature>
<feature type="transmembrane region" description="Helical" evidence="2">
    <location>
        <begin position="342"/>
        <end position="365"/>
    </location>
</feature>
<feature type="transmembrane region" description="Helical" evidence="2">
    <location>
        <begin position="436"/>
        <end position="456"/>
    </location>
</feature>
<dbReference type="EMBL" id="JBDXMX010000005">
    <property type="protein sequence ID" value="MEO9248424.1"/>
    <property type="molecule type" value="Genomic_DNA"/>
</dbReference>
<feature type="transmembrane region" description="Helical" evidence="2">
    <location>
        <begin position="377"/>
        <end position="399"/>
    </location>
</feature>
<name>A0ABV0ILC5_9MICC</name>
<dbReference type="InterPro" id="IPR010178">
    <property type="entry name" value="Lit"/>
</dbReference>
<keyword evidence="2" id="KW-0812">Transmembrane</keyword>
<keyword evidence="4" id="KW-1185">Reference proteome</keyword>
<evidence type="ECO:0000313" key="3">
    <source>
        <dbReference type="EMBL" id="MEO9248424.1"/>
    </source>
</evidence>
<feature type="compositionally biased region" description="Basic and acidic residues" evidence="1">
    <location>
        <begin position="123"/>
        <end position="143"/>
    </location>
</feature>
<keyword evidence="2" id="KW-1133">Transmembrane helix</keyword>
<dbReference type="NCBIfam" id="TIGR01906">
    <property type="entry name" value="integ_TIGR01906"/>
    <property type="match status" value="1"/>
</dbReference>
<gene>
    <name evidence="3" type="ORF">ABDK96_12105</name>
</gene>
<feature type="region of interest" description="Disordered" evidence="1">
    <location>
        <begin position="1"/>
        <end position="187"/>
    </location>
</feature>
<proteinExistence type="predicted"/>
<dbReference type="RefSeq" id="WP_347921042.1">
    <property type="nucleotide sequence ID" value="NZ_JBDXMX010000005.1"/>
</dbReference>
<dbReference type="Pfam" id="PF07314">
    <property type="entry name" value="Lit"/>
    <property type="match status" value="1"/>
</dbReference>
<sequence>MAGKDFPHDGADERLDGTADASRRAEASEFESGLDYGAFIDDDEPDAAPTQPTQSTDEIPEPSGSHQATAPVGSDALDGAGDDTQATEAIDRAALDGDAGTQSTQSIDRAELDAWAAGDAATAEERAAAQDRPAARARGERAGTESASVTATASPDQDTAEGPATLWDAGSSEAGARSEAGSGAAAGAGAAGLAGATAARAGSGPEDYRGFATGGPAADAEDRRRDLRDAEARALARDEALEGPSAGPKVMQVLLALFFPIVVLIAAVRAVASPVFLWIEYHRPGFPADELGFTTEDRLTYGSAGMDYLFNAAPARYLSDLQHQGNQLFTESEVSHMADVKLVMLITLAVGAVLALLCVVFMVALARTAKGGIRRALFAGSLWMLVVLIAVAVLAVLGWETFFAGFHSLFFADGTWTFQTTDALIRLYPNQFWMDAGIGIAGLVLLTLIVTLVCTWPTRRRRQDSRLAQADLIRRRNDWYDARDA</sequence>
<organism evidence="3 4">
    <name type="scientific">Citricoccus nitrophenolicus</name>
    <dbReference type="NCBI Taxonomy" id="863575"/>
    <lineage>
        <taxon>Bacteria</taxon>
        <taxon>Bacillati</taxon>
        <taxon>Actinomycetota</taxon>
        <taxon>Actinomycetes</taxon>
        <taxon>Micrococcales</taxon>
        <taxon>Micrococcaceae</taxon>
        <taxon>Citricoccus</taxon>
    </lineage>
</organism>
<comment type="caution">
    <text evidence="3">The sequence shown here is derived from an EMBL/GenBank/DDBJ whole genome shotgun (WGS) entry which is preliminary data.</text>
</comment>
<evidence type="ECO:0000313" key="4">
    <source>
        <dbReference type="Proteomes" id="UP001484097"/>
    </source>
</evidence>
<feature type="region of interest" description="Disordered" evidence="1">
    <location>
        <begin position="203"/>
        <end position="226"/>
    </location>
</feature>
<feature type="compositionally biased region" description="Basic and acidic residues" evidence="1">
    <location>
        <begin position="1"/>
        <end position="27"/>
    </location>
</feature>
<protein>
    <submittedName>
        <fullName evidence="3">TIGR01906 family membrane protein</fullName>
    </submittedName>
</protein>
<dbReference type="Proteomes" id="UP001484097">
    <property type="component" value="Unassembled WGS sequence"/>
</dbReference>
<keyword evidence="2" id="KW-0472">Membrane</keyword>